<dbReference type="Pfam" id="PF13737">
    <property type="entry name" value="DDE_Tnp_1_5"/>
    <property type="match status" value="1"/>
</dbReference>
<gene>
    <name evidence="3" type="ORF">GCM10007320_22610</name>
</gene>
<reference evidence="4" key="1">
    <citation type="journal article" date="2019" name="Int. J. Syst. Evol. Microbiol.">
        <title>The Global Catalogue of Microorganisms (GCM) 10K type strain sequencing project: providing services to taxonomists for standard genome sequencing and annotation.</title>
        <authorList>
            <consortium name="The Broad Institute Genomics Platform"/>
            <consortium name="The Broad Institute Genome Sequencing Center for Infectious Disease"/>
            <person name="Wu L."/>
            <person name="Ma J."/>
        </authorList>
    </citation>
    <scope>NUCLEOTIDE SEQUENCE [LARGE SCALE GENOMIC DNA]</scope>
    <source>
        <strain evidence="4">KCTC 23314</strain>
    </source>
</reference>
<dbReference type="PANTHER" id="PTHR34631:SF3">
    <property type="entry name" value="ISSOD12 TRANSPOSASE TNPA_ISSOD12"/>
    <property type="match status" value="1"/>
</dbReference>
<evidence type="ECO:0000259" key="2">
    <source>
        <dbReference type="Pfam" id="PF13737"/>
    </source>
</evidence>
<evidence type="ECO:0000256" key="1">
    <source>
        <dbReference type="SAM" id="MobiDB-lite"/>
    </source>
</evidence>
<dbReference type="EMBL" id="BMYK01000005">
    <property type="protein sequence ID" value="GHC80724.1"/>
    <property type="molecule type" value="Genomic_DNA"/>
</dbReference>
<dbReference type="Proteomes" id="UP000626210">
    <property type="component" value="Unassembled WGS sequence"/>
</dbReference>
<comment type="caution">
    <text evidence="3">The sequence shown here is derived from an EMBL/GenBank/DDBJ whole genome shotgun (WGS) entry which is preliminary data.</text>
</comment>
<dbReference type="PANTHER" id="PTHR34631">
    <property type="match status" value="1"/>
</dbReference>
<dbReference type="InterPro" id="IPR025668">
    <property type="entry name" value="Tnp_DDE_dom"/>
</dbReference>
<organism evidence="3 4">
    <name type="scientific">Pseudorhodoferax aquiterrae</name>
    <dbReference type="NCBI Taxonomy" id="747304"/>
    <lineage>
        <taxon>Bacteria</taxon>
        <taxon>Pseudomonadati</taxon>
        <taxon>Pseudomonadota</taxon>
        <taxon>Betaproteobacteria</taxon>
        <taxon>Burkholderiales</taxon>
        <taxon>Comamonadaceae</taxon>
    </lineage>
</organism>
<name>A0ABQ3G152_9BURK</name>
<accession>A0ABQ3G152</accession>
<dbReference type="InterPro" id="IPR053172">
    <property type="entry name" value="Tn903_transposase"/>
</dbReference>
<dbReference type="NCBIfam" id="NF033579">
    <property type="entry name" value="transpos_IS5_2"/>
    <property type="match status" value="1"/>
</dbReference>
<keyword evidence="4" id="KW-1185">Reference proteome</keyword>
<dbReference type="InterPro" id="IPR053520">
    <property type="entry name" value="Transposase_Tn903"/>
</dbReference>
<protein>
    <submittedName>
        <fullName evidence="3">IS5 family transposase</fullName>
    </submittedName>
</protein>
<evidence type="ECO:0000313" key="4">
    <source>
        <dbReference type="Proteomes" id="UP000626210"/>
    </source>
</evidence>
<feature type="region of interest" description="Disordered" evidence="1">
    <location>
        <begin position="1"/>
        <end position="21"/>
    </location>
</feature>
<evidence type="ECO:0000313" key="3">
    <source>
        <dbReference type="EMBL" id="GHC80724.1"/>
    </source>
</evidence>
<feature type="domain" description="Transposase DDE" evidence="2">
    <location>
        <begin position="1"/>
        <end position="102"/>
    </location>
</feature>
<sequence>MWLDESMQWRGTSSGKRGRSPTFSDAAIQFCLSIKCLFGQPLRQALGMVQSLLQLAKLDWPVPDFSTVCRRQKTLQVELSYQPSKSPLQLLVDSTGIQFLGEGEWKRKKHGAEYRREWRKVHLGIDAQTLEIRAIEVTSNAIGDAPMLPELLAQIAPEEPIESVCADGAYDTRGRLDAIAERQAMAVIPPRKNASHWKKSSPGSAQRNEAIRACKRLGRSIWKKWSGYHRRSLVETKMHCFKRLGERVTARTFERQVVELHVRVALLNRFSQIGRPQTVPLAAMA</sequence>
<proteinExistence type="predicted"/>